<sequence>MALKSLHLLSIILLILTIVGAAFVPSVVATRPGVRKSSAKPLNKGQKLPPSYPVNPIPDPYGPPSNPASPKPDPYGPPN</sequence>
<accession>A0A833V8L4</accession>
<feature type="compositionally biased region" description="Pro residues" evidence="1">
    <location>
        <begin position="50"/>
        <end position="79"/>
    </location>
</feature>
<proteinExistence type="predicted"/>
<reference evidence="3" key="1">
    <citation type="submission" date="2020-01" db="EMBL/GenBank/DDBJ databases">
        <title>Genome sequence of Kobresia littledalei, the first chromosome-level genome in the family Cyperaceae.</title>
        <authorList>
            <person name="Qu G."/>
        </authorList>
    </citation>
    <scope>NUCLEOTIDE SEQUENCE</scope>
    <source>
        <strain evidence="3">C.B.Clarke</strain>
        <tissue evidence="3">Leaf</tissue>
    </source>
</reference>
<keyword evidence="2" id="KW-0732">Signal</keyword>
<evidence type="ECO:0000256" key="1">
    <source>
        <dbReference type="SAM" id="MobiDB-lite"/>
    </source>
</evidence>
<organism evidence="3 4">
    <name type="scientific">Carex littledalei</name>
    <dbReference type="NCBI Taxonomy" id="544730"/>
    <lineage>
        <taxon>Eukaryota</taxon>
        <taxon>Viridiplantae</taxon>
        <taxon>Streptophyta</taxon>
        <taxon>Embryophyta</taxon>
        <taxon>Tracheophyta</taxon>
        <taxon>Spermatophyta</taxon>
        <taxon>Magnoliopsida</taxon>
        <taxon>Liliopsida</taxon>
        <taxon>Poales</taxon>
        <taxon>Cyperaceae</taxon>
        <taxon>Cyperoideae</taxon>
        <taxon>Cariceae</taxon>
        <taxon>Carex</taxon>
        <taxon>Carex subgen. Euthyceras</taxon>
    </lineage>
</organism>
<keyword evidence="4" id="KW-1185">Reference proteome</keyword>
<feature type="signal peptide" evidence="2">
    <location>
        <begin position="1"/>
        <end position="21"/>
    </location>
</feature>
<evidence type="ECO:0008006" key="5">
    <source>
        <dbReference type="Google" id="ProtNLM"/>
    </source>
</evidence>
<comment type="caution">
    <text evidence="3">The sequence shown here is derived from an EMBL/GenBank/DDBJ whole genome shotgun (WGS) entry which is preliminary data.</text>
</comment>
<evidence type="ECO:0000256" key="2">
    <source>
        <dbReference type="SAM" id="SignalP"/>
    </source>
</evidence>
<evidence type="ECO:0000313" key="4">
    <source>
        <dbReference type="Proteomes" id="UP000623129"/>
    </source>
</evidence>
<name>A0A833V8L4_9POAL</name>
<dbReference type="AlphaFoldDB" id="A0A833V8L4"/>
<gene>
    <name evidence="3" type="ORF">FCM35_KLT05754</name>
</gene>
<protein>
    <recommendedName>
        <fullName evidence="5">Transmembrane protein</fullName>
    </recommendedName>
</protein>
<feature type="chain" id="PRO_5032610007" description="Transmembrane protein" evidence="2">
    <location>
        <begin position="22"/>
        <end position="79"/>
    </location>
</feature>
<evidence type="ECO:0000313" key="3">
    <source>
        <dbReference type="EMBL" id="KAF3328676.1"/>
    </source>
</evidence>
<feature type="region of interest" description="Disordered" evidence="1">
    <location>
        <begin position="32"/>
        <end position="79"/>
    </location>
</feature>
<dbReference type="EMBL" id="SWLB01000015">
    <property type="protein sequence ID" value="KAF3328676.1"/>
    <property type="molecule type" value="Genomic_DNA"/>
</dbReference>
<dbReference type="Proteomes" id="UP000623129">
    <property type="component" value="Unassembled WGS sequence"/>
</dbReference>